<comment type="caution">
    <text evidence="3">The sequence shown here is derived from an EMBL/GenBank/DDBJ whole genome shotgun (WGS) entry which is preliminary data.</text>
</comment>
<evidence type="ECO:0000313" key="4">
    <source>
        <dbReference type="Proteomes" id="UP001203297"/>
    </source>
</evidence>
<dbReference type="PANTHER" id="PTHR20932">
    <property type="entry name" value="LYSM AND PUTATIVE PEPTIDOGLYCAN-BINDING DOMAIN-CONTAINING PROTEIN"/>
    <property type="match status" value="1"/>
</dbReference>
<sequence length="339" mass="36331">MDNTSELHPLRRSSTTRTGTGRYDTGSTRPRLSRVLSPSTPALAGPGSPPNKAESLRTVLVHVHEVSPNDSLAGVALKYGISVTELRRANQLWASDSIHLRQVLYIPLEKARHANLTTPGSESSSIVQRIPTTTLSFFPPPSSSSSTSASSHPTTMSAITTFRSHHHSSATLSAPSKGSNLTSTLRANALSSLFSVLPINASTRDEIMSRLSIDSVSNSTTGTASDEAEHELTAVPTTLKQRTSTSMSMAIPTPFMKSQGKSPAYTWLTDSSKADSREPYSTDVEQIPLASSPIHTTQMQPAAAMQLPGHIGRSPPKAPPPNDSHNSAWRLSSDHPRIR</sequence>
<dbReference type="CDD" id="cd00118">
    <property type="entry name" value="LysM"/>
    <property type="match status" value="1"/>
</dbReference>
<evidence type="ECO:0000259" key="2">
    <source>
        <dbReference type="PROSITE" id="PS51782"/>
    </source>
</evidence>
<gene>
    <name evidence="3" type="ORF">B0F90DRAFT_1815027</name>
</gene>
<dbReference type="AlphaFoldDB" id="A0AAD4QQN0"/>
<dbReference type="SUPFAM" id="SSF54106">
    <property type="entry name" value="LysM domain"/>
    <property type="match status" value="1"/>
</dbReference>
<evidence type="ECO:0000256" key="1">
    <source>
        <dbReference type="SAM" id="MobiDB-lite"/>
    </source>
</evidence>
<feature type="compositionally biased region" description="Low complexity" evidence="1">
    <location>
        <begin position="12"/>
        <end position="29"/>
    </location>
</feature>
<reference evidence="3" key="1">
    <citation type="journal article" date="2022" name="New Phytol.">
        <title>Evolutionary transition to the ectomycorrhizal habit in the genomes of a hyperdiverse lineage of mushroom-forming fungi.</title>
        <authorList>
            <person name="Looney B."/>
            <person name="Miyauchi S."/>
            <person name="Morin E."/>
            <person name="Drula E."/>
            <person name="Courty P.E."/>
            <person name="Kohler A."/>
            <person name="Kuo A."/>
            <person name="LaButti K."/>
            <person name="Pangilinan J."/>
            <person name="Lipzen A."/>
            <person name="Riley R."/>
            <person name="Andreopoulos W."/>
            <person name="He G."/>
            <person name="Johnson J."/>
            <person name="Nolan M."/>
            <person name="Tritt A."/>
            <person name="Barry K.W."/>
            <person name="Grigoriev I.V."/>
            <person name="Nagy L.G."/>
            <person name="Hibbett D."/>
            <person name="Henrissat B."/>
            <person name="Matheny P.B."/>
            <person name="Labbe J."/>
            <person name="Martin F.M."/>
        </authorList>
    </citation>
    <scope>NUCLEOTIDE SEQUENCE</scope>
    <source>
        <strain evidence="3">BPL690</strain>
    </source>
</reference>
<dbReference type="PANTHER" id="PTHR20932:SF8">
    <property type="entry name" value="LD22649P"/>
    <property type="match status" value="1"/>
</dbReference>
<dbReference type="Pfam" id="PF01476">
    <property type="entry name" value="LysM"/>
    <property type="match status" value="1"/>
</dbReference>
<dbReference type="InterPro" id="IPR018392">
    <property type="entry name" value="LysM"/>
</dbReference>
<dbReference type="SMART" id="SM00257">
    <property type="entry name" value="LysM"/>
    <property type="match status" value="1"/>
</dbReference>
<keyword evidence="4" id="KW-1185">Reference proteome</keyword>
<dbReference type="InterPro" id="IPR036779">
    <property type="entry name" value="LysM_dom_sf"/>
</dbReference>
<accession>A0AAD4QQN0</accession>
<feature type="domain" description="LysM" evidence="2">
    <location>
        <begin position="62"/>
        <end position="106"/>
    </location>
</feature>
<organism evidence="3 4">
    <name type="scientific">Multifurca ochricompacta</name>
    <dbReference type="NCBI Taxonomy" id="376703"/>
    <lineage>
        <taxon>Eukaryota</taxon>
        <taxon>Fungi</taxon>
        <taxon>Dikarya</taxon>
        <taxon>Basidiomycota</taxon>
        <taxon>Agaricomycotina</taxon>
        <taxon>Agaricomycetes</taxon>
        <taxon>Russulales</taxon>
        <taxon>Russulaceae</taxon>
        <taxon>Multifurca</taxon>
    </lineage>
</organism>
<dbReference type="PROSITE" id="PS51782">
    <property type="entry name" value="LYSM"/>
    <property type="match status" value="1"/>
</dbReference>
<feature type="region of interest" description="Disordered" evidence="1">
    <location>
        <begin position="1"/>
        <end position="53"/>
    </location>
</feature>
<dbReference type="Gene3D" id="3.10.350.10">
    <property type="entry name" value="LysM domain"/>
    <property type="match status" value="1"/>
</dbReference>
<dbReference type="InterPro" id="IPR045030">
    <property type="entry name" value="LYSM1-4"/>
</dbReference>
<name>A0AAD4QQN0_9AGAM</name>
<protein>
    <recommendedName>
        <fullName evidence="2">LysM domain-containing protein</fullName>
    </recommendedName>
</protein>
<evidence type="ECO:0000313" key="3">
    <source>
        <dbReference type="EMBL" id="KAI0305384.1"/>
    </source>
</evidence>
<dbReference type="Proteomes" id="UP001203297">
    <property type="component" value="Unassembled WGS sequence"/>
</dbReference>
<dbReference type="EMBL" id="WTXG01000005">
    <property type="protein sequence ID" value="KAI0305384.1"/>
    <property type="molecule type" value="Genomic_DNA"/>
</dbReference>
<feature type="region of interest" description="Disordered" evidence="1">
    <location>
        <begin position="290"/>
        <end position="339"/>
    </location>
</feature>
<proteinExistence type="predicted"/>